<dbReference type="EMBL" id="CAEZZS010000025">
    <property type="protein sequence ID" value="CAB4776539.1"/>
    <property type="molecule type" value="Genomic_DNA"/>
</dbReference>
<evidence type="ECO:0000259" key="1">
    <source>
        <dbReference type="PROSITE" id="PS50110"/>
    </source>
</evidence>
<dbReference type="InterPro" id="IPR001789">
    <property type="entry name" value="Sig_transdc_resp-reg_receiver"/>
</dbReference>
<dbReference type="GO" id="GO:0000160">
    <property type="term" value="P:phosphorelay signal transduction system"/>
    <property type="evidence" value="ECO:0007669"/>
    <property type="project" value="InterPro"/>
</dbReference>
<name>A0A6J6N5E8_9ZZZZ</name>
<evidence type="ECO:0000313" key="2">
    <source>
        <dbReference type="EMBL" id="CAB4598082.1"/>
    </source>
</evidence>
<dbReference type="PROSITE" id="PS50110">
    <property type="entry name" value="RESPONSE_REGULATORY"/>
    <property type="match status" value="1"/>
</dbReference>
<protein>
    <submittedName>
        <fullName evidence="3">Unannotated protein</fullName>
    </submittedName>
</protein>
<dbReference type="AlphaFoldDB" id="A0A6J6N5E8"/>
<dbReference type="EMBL" id="CAEZUJ010000017">
    <property type="protein sequence ID" value="CAB4598082.1"/>
    <property type="molecule type" value="Genomic_DNA"/>
</dbReference>
<evidence type="ECO:0000313" key="3">
    <source>
        <dbReference type="EMBL" id="CAB4680114.1"/>
    </source>
</evidence>
<dbReference type="InterPro" id="IPR011006">
    <property type="entry name" value="CheY-like_superfamily"/>
</dbReference>
<evidence type="ECO:0000313" key="5">
    <source>
        <dbReference type="EMBL" id="CAB4869572.1"/>
    </source>
</evidence>
<gene>
    <name evidence="2" type="ORF">UFOPK1811_00602</name>
    <name evidence="3" type="ORF">UFOPK2360_00480</name>
    <name evidence="4" type="ORF">UFOPK2922_00694</name>
    <name evidence="5" type="ORF">UFOPK3306_00854</name>
</gene>
<reference evidence="3" key="1">
    <citation type="submission" date="2020-05" db="EMBL/GenBank/DDBJ databases">
        <authorList>
            <person name="Chiriac C."/>
            <person name="Salcher M."/>
            <person name="Ghai R."/>
            <person name="Kavagutti S V."/>
        </authorList>
    </citation>
    <scope>NUCLEOTIDE SEQUENCE</scope>
</reference>
<organism evidence="3">
    <name type="scientific">freshwater metagenome</name>
    <dbReference type="NCBI Taxonomy" id="449393"/>
    <lineage>
        <taxon>unclassified sequences</taxon>
        <taxon>metagenomes</taxon>
        <taxon>ecological metagenomes</taxon>
    </lineage>
</organism>
<sequence length="131" mass="13989">MSQTVIIYSDDSSVRRAITLAITPKPAADLDPITVKEFATGAALRSYLDEGNAADLLILDGEAVPEGGMGIARQVKDEIFNCPPTLVIIGRPTDAWLANWSKADDTLLHPIQPLETANAVAKLLRPIPVTA</sequence>
<dbReference type="Gene3D" id="3.40.50.2300">
    <property type="match status" value="1"/>
</dbReference>
<dbReference type="SUPFAM" id="SSF52172">
    <property type="entry name" value="CheY-like"/>
    <property type="match status" value="1"/>
</dbReference>
<feature type="domain" description="Response regulatory" evidence="1">
    <location>
        <begin position="4"/>
        <end position="124"/>
    </location>
</feature>
<accession>A0A6J6N5E8</accession>
<proteinExistence type="predicted"/>
<evidence type="ECO:0000313" key="4">
    <source>
        <dbReference type="EMBL" id="CAB4776539.1"/>
    </source>
</evidence>
<dbReference type="EMBL" id="CAEZXH010000019">
    <property type="protein sequence ID" value="CAB4680114.1"/>
    <property type="molecule type" value="Genomic_DNA"/>
</dbReference>
<dbReference type="EMBL" id="CAFBLI010000060">
    <property type="protein sequence ID" value="CAB4869572.1"/>
    <property type="molecule type" value="Genomic_DNA"/>
</dbReference>